<dbReference type="Proteomes" id="UP000182489">
    <property type="component" value="Unassembled WGS sequence"/>
</dbReference>
<sequence length="260" mass="28803">MTRVNASYCPGAHQDTGPHLAYALSTVNHREKRYALHCACRLCKAKRDRRKWRMRHPRQAPHWRPCLVALIAPKSIRWSNEAARTAGIGYRGHDDAANCSSPSFLPASSSIDLEPASRQTRQCARAVLSGESAASERRRLAYPGTRQGVDTSRHLVSTLEYQFRCPPLSVSSGLPICQDRTLPAHGFAGSQTVHRSHSTANEDSKFSVQIVRWAEFLMHAHGKKRSACDKSGSGRGGSPAQGTANRTHRYVLRCKTSSFQ</sequence>
<evidence type="ECO:0000256" key="1">
    <source>
        <dbReference type="SAM" id="MobiDB-lite"/>
    </source>
</evidence>
<dbReference type="AlphaFoldDB" id="A0AB38CCA0"/>
<evidence type="ECO:0000313" key="2">
    <source>
        <dbReference type="EMBL" id="SFX97356.1"/>
    </source>
</evidence>
<reference evidence="2 3" key="1">
    <citation type="submission" date="2016-11" db="EMBL/GenBank/DDBJ databases">
        <authorList>
            <person name="Varghese N."/>
            <person name="Submissions S."/>
        </authorList>
    </citation>
    <scope>NUCLEOTIDE SEQUENCE [LARGE SCALE GENOMIC DNA]</scope>
    <source>
        <strain evidence="2 3">NFR18</strain>
    </source>
</reference>
<feature type="region of interest" description="Disordered" evidence="1">
    <location>
        <begin position="224"/>
        <end position="247"/>
    </location>
</feature>
<accession>A0AB38CCA0</accession>
<proteinExistence type="predicted"/>
<comment type="caution">
    <text evidence="2">The sequence shown here is derived from an EMBL/GenBank/DDBJ whole genome shotgun (WGS) entry which is preliminary data.</text>
</comment>
<organism evidence="2 3">
    <name type="scientific">Janthinobacterium lividum</name>
    <dbReference type="NCBI Taxonomy" id="29581"/>
    <lineage>
        <taxon>Bacteria</taxon>
        <taxon>Pseudomonadati</taxon>
        <taxon>Pseudomonadota</taxon>
        <taxon>Betaproteobacteria</taxon>
        <taxon>Burkholderiales</taxon>
        <taxon>Oxalobacteraceae</taxon>
        <taxon>Janthinobacterium</taxon>
    </lineage>
</organism>
<dbReference type="EMBL" id="FPKH01000004">
    <property type="protein sequence ID" value="SFX97356.1"/>
    <property type="molecule type" value="Genomic_DNA"/>
</dbReference>
<evidence type="ECO:0000313" key="3">
    <source>
        <dbReference type="Proteomes" id="UP000182489"/>
    </source>
</evidence>
<gene>
    <name evidence="2" type="ORF">SAMN03097694_4049</name>
</gene>
<protein>
    <submittedName>
        <fullName evidence="2">Uncharacterized protein</fullName>
    </submittedName>
</protein>
<name>A0AB38CCA0_9BURK</name>